<evidence type="ECO:0000313" key="7">
    <source>
        <dbReference type="Proteomes" id="UP000263833"/>
    </source>
</evidence>
<protein>
    <submittedName>
        <fullName evidence="6">Peptide ABC transporter substrate-binding protein</fullName>
    </submittedName>
</protein>
<proteinExistence type="inferred from homology"/>
<comment type="caution">
    <text evidence="6">The sequence shown here is derived from an EMBL/GenBank/DDBJ whole genome shotgun (WGS) entry which is preliminary data.</text>
</comment>
<dbReference type="GO" id="GO:0015833">
    <property type="term" value="P:peptide transport"/>
    <property type="evidence" value="ECO:0007669"/>
    <property type="project" value="TreeGrafter"/>
</dbReference>
<evidence type="ECO:0000259" key="5">
    <source>
        <dbReference type="Pfam" id="PF00496"/>
    </source>
</evidence>
<dbReference type="Gene3D" id="3.10.105.10">
    <property type="entry name" value="Dipeptide-binding Protein, Domain 3"/>
    <property type="match status" value="1"/>
</dbReference>
<dbReference type="InterPro" id="IPR039424">
    <property type="entry name" value="SBP_5"/>
</dbReference>
<keyword evidence="7" id="KW-1185">Reference proteome</keyword>
<dbReference type="EMBL" id="QRGP01000003">
    <property type="protein sequence ID" value="RDV01719.1"/>
    <property type="molecule type" value="Genomic_DNA"/>
</dbReference>
<dbReference type="GO" id="GO:0043190">
    <property type="term" value="C:ATP-binding cassette (ABC) transporter complex"/>
    <property type="evidence" value="ECO:0007669"/>
    <property type="project" value="InterPro"/>
</dbReference>
<dbReference type="RefSeq" id="WP_115550497.1">
    <property type="nucleotide sequence ID" value="NZ_QRGP01000003.1"/>
</dbReference>
<evidence type="ECO:0000313" key="6">
    <source>
        <dbReference type="EMBL" id="RDV01719.1"/>
    </source>
</evidence>
<sequence>MRWLFPLLALLLNACGDKRTEETQPAHAIVRLTEADARGLDAQMVSDLASTRIAADLFEGLTRFDASGNAEAGLAETWKTSVDGRSWTFRLRSELTFSDGQRLNADVFRRAFDRIRDEKSGSPHGALFGIIESVATPDDRTVVFRLENPFPQLPALLAHPAMAALPFHRIDVAGDKWTSDRPLVTSGAYRLTDWQLSQKLVLDANPLWHGGKPRTTRIVWKPMDNLNAAMRLVLAGGADIGSEYTPARHHWLREKHPKIARNAPFLGTYYFAFNTRKPPFDDSRVRLALAMAIDREWIAKKMVDAGNLPAWGLLPPGLDGGTTFQPAWANWTQKRRVARARALLQEAGYSKQRPLRFEIRFNSSTEHRRAAVAMATMWRELGVDARLLNSEASLHFDSLKRADFQLARSGWIADLPAPENFLTVHRSDTGVQNYSGYANPGYDKAIDRALAEADLKKRAGLMRDAERILMADMPILPLYFYASRTLVRPTIRGWQDNPGNVHPSRTLWKAQ</sequence>
<evidence type="ECO:0000256" key="4">
    <source>
        <dbReference type="ARBA" id="ARBA00022729"/>
    </source>
</evidence>
<dbReference type="Gene3D" id="3.40.190.10">
    <property type="entry name" value="Periplasmic binding protein-like II"/>
    <property type="match status" value="1"/>
</dbReference>
<dbReference type="InterPro" id="IPR000914">
    <property type="entry name" value="SBP_5_dom"/>
</dbReference>
<organism evidence="6 7">
    <name type="scientific">Sphingorhabdus pulchriflava</name>
    <dbReference type="NCBI Taxonomy" id="2292257"/>
    <lineage>
        <taxon>Bacteria</taxon>
        <taxon>Pseudomonadati</taxon>
        <taxon>Pseudomonadota</taxon>
        <taxon>Alphaproteobacteria</taxon>
        <taxon>Sphingomonadales</taxon>
        <taxon>Sphingomonadaceae</taxon>
        <taxon>Sphingorhabdus</taxon>
    </lineage>
</organism>
<dbReference type="Pfam" id="PF00496">
    <property type="entry name" value="SBP_bac_5"/>
    <property type="match status" value="1"/>
</dbReference>
<dbReference type="Proteomes" id="UP000263833">
    <property type="component" value="Unassembled WGS sequence"/>
</dbReference>
<feature type="domain" description="Solute-binding protein family 5" evidence="5">
    <location>
        <begin position="71"/>
        <end position="431"/>
    </location>
</feature>
<dbReference type="AlphaFoldDB" id="A0A371B2A2"/>
<comment type="subcellular location">
    <subcellularLocation>
        <location evidence="1">Periplasm</location>
    </subcellularLocation>
</comment>
<dbReference type="CDD" id="cd08504">
    <property type="entry name" value="PBP2_OppA"/>
    <property type="match status" value="1"/>
</dbReference>
<evidence type="ECO:0000256" key="2">
    <source>
        <dbReference type="ARBA" id="ARBA00005695"/>
    </source>
</evidence>
<reference evidence="7" key="1">
    <citation type="submission" date="2018-08" db="EMBL/GenBank/DDBJ databases">
        <authorList>
            <person name="Kim S.-J."/>
            <person name="Jung G.-Y."/>
        </authorList>
    </citation>
    <scope>NUCLEOTIDE SEQUENCE [LARGE SCALE GENOMIC DNA]</scope>
    <source>
        <strain evidence="7">GY_G</strain>
    </source>
</reference>
<evidence type="ECO:0000256" key="3">
    <source>
        <dbReference type="ARBA" id="ARBA00022448"/>
    </source>
</evidence>
<dbReference type="GO" id="GO:0030288">
    <property type="term" value="C:outer membrane-bounded periplasmic space"/>
    <property type="evidence" value="ECO:0007669"/>
    <property type="project" value="UniProtKB-ARBA"/>
</dbReference>
<dbReference type="SUPFAM" id="SSF53850">
    <property type="entry name" value="Periplasmic binding protein-like II"/>
    <property type="match status" value="1"/>
</dbReference>
<dbReference type="Gene3D" id="3.90.76.10">
    <property type="entry name" value="Dipeptide-binding Protein, Domain 1"/>
    <property type="match status" value="1"/>
</dbReference>
<dbReference type="PIRSF" id="PIRSF002741">
    <property type="entry name" value="MppA"/>
    <property type="match status" value="1"/>
</dbReference>
<dbReference type="OrthoDB" id="8144963at2"/>
<evidence type="ECO:0000256" key="1">
    <source>
        <dbReference type="ARBA" id="ARBA00004418"/>
    </source>
</evidence>
<gene>
    <name evidence="6" type="ORF">DXH95_15690</name>
</gene>
<comment type="similarity">
    <text evidence="2">Belongs to the bacterial solute-binding protein 5 family.</text>
</comment>
<keyword evidence="4" id="KW-0732">Signal</keyword>
<dbReference type="InterPro" id="IPR030678">
    <property type="entry name" value="Peptide/Ni-bd"/>
</dbReference>
<dbReference type="PANTHER" id="PTHR30290">
    <property type="entry name" value="PERIPLASMIC BINDING COMPONENT OF ABC TRANSPORTER"/>
    <property type="match status" value="1"/>
</dbReference>
<accession>A0A371B2A2</accession>
<dbReference type="PANTHER" id="PTHR30290:SF10">
    <property type="entry name" value="PERIPLASMIC OLIGOPEPTIDE-BINDING PROTEIN-RELATED"/>
    <property type="match status" value="1"/>
</dbReference>
<name>A0A371B2A2_9SPHN</name>
<dbReference type="GO" id="GO:1904680">
    <property type="term" value="F:peptide transmembrane transporter activity"/>
    <property type="evidence" value="ECO:0007669"/>
    <property type="project" value="TreeGrafter"/>
</dbReference>
<keyword evidence="3" id="KW-0813">Transport</keyword>